<dbReference type="Gene3D" id="1.20.1540.10">
    <property type="entry name" value="Rhomboid-like"/>
    <property type="match status" value="1"/>
</dbReference>
<gene>
    <name evidence="7" type="ordered locus">VS_2198</name>
</gene>
<keyword evidence="4 5" id="KW-0472">Membrane</keyword>
<feature type="domain" description="Peptidase S54 rhomboid" evidence="6">
    <location>
        <begin position="55"/>
        <end position="191"/>
    </location>
</feature>
<dbReference type="InterPro" id="IPR050925">
    <property type="entry name" value="Rhomboid_protease_S54"/>
</dbReference>
<evidence type="ECO:0000256" key="3">
    <source>
        <dbReference type="ARBA" id="ARBA00022989"/>
    </source>
</evidence>
<evidence type="ECO:0000313" key="7">
    <source>
        <dbReference type="EMBL" id="CAV19364.1"/>
    </source>
</evidence>
<dbReference type="Proteomes" id="UP000009100">
    <property type="component" value="Chromosome 1"/>
</dbReference>
<sequence>MTYTSFQSLAALGAITRHGFNVYPVLIFTSLLCVLFQFEPIQAWVVWDSNAIAEGQWWRILTGNFSHTNYSHLLMNLAGLWIISYLFQPIKKQLVLALLVISLVTGIALLFSSIQIYVGLSGTLHGLFGLFALSEALNGRRSSWLLLLGLIAKIAWEQLIGPSSTTGELINARVAIEAHLAGALAGGFISIASFLTSRQTD</sequence>
<evidence type="ECO:0000256" key="2">
    <source>
        <dbReference type="ARBA" id="ARBA00022692"/>
    </source>
</evidence>
<name>B7VHZ4_VIBA3</name>
<dbReference type="eggNOG" id="COG0705">
    <property type="taxonomic scope" value="Bacteria"/>
</dbReference>
<keyword evidence="3 5" id="KW-1133">Transmembrane helix</keyword>
<feature type="transmembrane region" description="Helical" evidence="5">
    <location>
        <begin position="94"/>
        <end position="111"/>
    </location>
</feature>
<feature type="transmembrane region" description="Helical" evidence="5">
    <location>
        <begin position="144"/>
        <end position="162"/>
    </location>
</feature>
<evidence type="ECO:0000259" key="6">
    <source>
        <dbReference type="Pfam" id="PF01694"/>
    </source>
</evidence>
<feature type="transmembrane region" description="Helical" evidence="5">
    <location>
        <begin position="20"/>
        <end position="38"/>
    </location>
</feature>
<dbReference type="GO" id="GO:0016020">
    <property type="term" value="C:membrane"/>
    <property type="evidence" value="ECO:0007669"/>
    <property type="project" value="UniProtKB-SubCell"/>
</dbReference>
<dbReference type="EMBL" id="FM954972">
    <property type="protein sequence ID" value="CAV19364.1"/>
    <property type="molecule type" value="Genomic_DNA"/>
</dbReference>
<dbReference type="KEGG" id="vsp:VS_2198"/>
<dbReference type="SUPFAM" id="SSF144091">
    <property type="entry name" value="Rhomboid-like"/>
    <property type="match status" value="1"/>
</dbReference>
<feature type="transmembrane region" description="Helical" evidence="5">
    <location>
        <begin position="117"/>
        <end position="137"/>
    </location>
</feature>
<protein>
    <recommendedName>
        <fullName evidence="6">Peptidase S54 rhomboid domain-containing protein</fullName>
    </recommendedName>
</protein>
<dbReference type="HOGENOM" id="CLU_108530_1_0_6"/>
<evidence type="ECO:0000256" key="5">
    <source>
        <dbReference type="SAM" id="Phobius"/>
    </source>
</evidence>
<keyword evidence="2 5" id="KW-0812">Transmembrane</keyword>
<dbReference type="AlphaFoldDB" id="B7VHZ4"/>
<dbReference type="STRING" id="575788.VS_2198"/>
<dbReference type="PANTHER" id="PTHR43731:SF16">
    <property type="entry name" value="RHOMBOSORTASE"/>
    <property type="match status" value="1"/>
</dbReference>
<dbReference type="GO" id="GO:0004252">
    <property type="term" value="F:serine-type endopeptidase activity"/>
    <property type="evidence" value="ECO:0007669"/>
    <property type="project" value="InterPro"/>
</dbReference>
<proteinExistence type="predicted"/>
<dbReference type="InterPro" id="IPR022764">
    <property type="entry name" value="Peptidase_S54_rhomboid_dom"/>
</dbReference>
<reference evidence="7 8" key="1">
    <citation type="submission" date="2009-02" db="EMBL/GenBank/DDBJ databases">
        <title>Vibrio splendidus str. LGP32 complete genome.</title>
        <authorList>
            <person name="Mazel D."/>
            <person name="Le Roux F."/>
        </authorList>
    </citation>
    <scope>NUCLEOTIDE SEQUENCE [LARGE SCALE GENOMIC DNA]</scope>
    <source>
        <strain evidence="7 8">LGP32</strain>
    </source>
</reference>
<dbReference type="InterPro" id="IPR023826">
    <property type="entry name" value="Rhom-like_SP_proteobac"/>
</dbReference>
<organism evidence="7 8">
    <name type="scientific">Vibrio atlanticus (strain LGP32)</name>
    <name type="common">Vibrio splendidus (strain Mel32)</name>
    <dbReference type="NCBI Taxonomy" id="575788"/>
    <lineage>
        <taxon>Bacteria</taxon>
        <taxon>Pseudomonadati</taxon>
        <taxon>Pseudomonadota</taxon>
        <taxon>Gammaproteobacteria</taxon>
        <taxon>Vibrionales</taxon>
        <taxon>Vibrionaceae</taxon>
        <taxon>Vibrio</taxon>
    </lineage>
</organism>
<feature type="transmembrane region" description="Helical" evidence="5">
    <location>
        <begin position="70"/>
        <end position="87"/>
    </location>
</feature>
<dbReference type="PANTHER" id="PTHR43731">
    <property type="entry name" value="RHOMBOID PROTEASE"/>
    <property type="match status" value="1"/>
</dbReference>
<evidence type="ECO:0000313" key="8">
    <source>
        <dbReference type="Proteomes" id="UP000009100"/>
    </source>
</evidence>
<feature type="transmembrane region" description="Helical" evidence="5">
    <location>
        <begin position="174"/>
        <end position="195"/>
    </location>
</feature>
<accession>B7VHZ4</accession>
<dbReference type="InterPro" id="IPR035952">
    <property type="entry name" value="Rhomboid-like_sf"/>
</dbReference>
<evidence type="ECO:0000256" key="4">
    <source>
        <dbReference type="ARBA" id="ARBA00023136"/>
    </source>
</evidence>
<dbReference type="NCBIfam" id="TIGR03902">
    <property type="entry name" value="rhom_GG_sort"/>
    <property type="match status" value="1"/>
</dbReference>
<evidence type="ECO:0000256" key="1">
    <source>
        <dbReference type="ARBA" id="ARBA00004141"/>
    </source>
</evidence>
<comment type="subcellular location">
    <subcellularLocation>
        <location evidence="1">Membrane</location>
        <topology evidence="1">Multi-pass membrane protein</topology>
    </subcellularLocation>
</comment>
<dbReference type="Pfam" id="PF01694">
    <property type="entry name" value="Rhomboid"/>
    <property type="match status" value="1"/>
</dbReference>